<keyword evidence="7 11" id="KW-0720">Serine protease</keyword>
<name>A0A1I4PNV0_9EURY</name>
<evidence type="ECO:0000256" key="15">
    <source>
        <dbReference type="PROSITE-ProRule" id="PRU01122"/>
    </source>
</evidence>
<dbReference type="InterPro" id="IPR027543">
    <property type="entry name" value="Lon_bac"/>
</dbReference>
<comment type="subunit">
    <text evidence="11 12">Homohexamer. Organized in a ring with a central cavity.</text>
</comment>
<dbReference type="FunFam" id="3.40.50.300:FF:000021">
    <property type="entry name" value="Lon protease homolog"/>
    <property type="match status" value="1"/>
</dbReference>
<evidence type="ECO:0000256" key="13">
    <source>
        <dbReference type="PIRSR" id="PIRSR001174-1"/>
    </source>
</evidence>
<dbReference type="Gene3D" id="1.20.5.5270">
    <property type="match status" value="1"/>
</dbReference>
<dbReference type="SUPFAM" id="SSF52540">
    <property type="entry name" value="P-loop containing nucleoside triphosphate hydrolases"/>
    <property type="match status" value="1"/>
</dbReference>
<keyword evidence="9 11" id="KW-0346">Stress response</keyword>
<evidence type="ECO:0000256" key="6">
    <source>
        <dbReference type="ARBA" id="ARBA00022801"/>
    </source>
</evidence>
<sequence>MYPQATENGTESIVIRLSEIVIYPESKTKFLADKKTGQVLLSMMEEEGTAYAVGLTMKDGTQLSDLSEETLYKTGNLLEIISILPADEGYVVFARSVKRVRSTSIYKKDGMFYTTYEHVQDVDDLDEGLREVILKDIKKMIYEISERFKSSETFTKPIDKMDSVDQIMGYVMPFMPIEVKDKQDLLETVSVRERYLTFLYVLTNQKENINIQIEVAKKVAEKVNRTHREAMLREQLKVIQEELHEFDDPESGEANYKDRIERSGMPEDVKKKAFSELRKLETGGDHNPESNVIRNYLDLLLDLPWDVTERKSIDIEQARNVLESNHNGLEKVKERIIQHLAVMKLKHEKQGSIILFTGPPGTGKTSLGKSIADALGREYVRVSLGGVRDEAEIRGHRKTYIGAMPGRIVQGIRKAGTKNPVFILDEIDKLSSSHSGDPASALLEVLDPEQNNTFSDHYLEVPYDLSEVLFIATANSLANIPGPLRDRMEIIEISGYTKNEKLDIAKDHLIPLILEDHGLDAEKLRIEDDALKLMIERYTREAGVRGLKKQLARAARFVSEKIVSGNAELPYVIKADMLKEVLGKELVRQDDARKENVPGVVTGLAWTPVGGDILFIEGTFMPGKGKLTLTGQLGDVMKESAHISMSLARSRLAGTATAFDFTASDIHIHVPSGATPKDGPSAGVTLFTAITSLITGKAVDPKLAMTGEITLSGAVLPVGGIKEKVLAAHRAGIKKVILPKENERDLEDVPEDVRNELKFVPVETIEEVLKEALDIDLHRPAVSYIDKKMASAGSI</sequence>
<dbReference type="PIRSF" id="PIRSF001174">
    <property type="entry name" value="Lon_proteas"/>
    <property type="match status" value="1"/>
</dbReference>
<dbReference type="Gene3D" id="3.30.230.10">
    <property type="match status" value="1"/>
</dbReference>
<dbReference type="PROSITE" id="PS51786">
    <property type="entry name" value="LON_PROTEOLYTIC"/>
    <property type="match status" value="1"/>
</dbReference>
<dbReference type="GO" id="GO:0004252">
    <property type="term" value="F:serine-type endopeptidase activity"/>
    <property type="evidence" value="ECO:0007669"/>
    <property type="project" value="UniProtKB-UniRule"/>
</dbReference>
<comment type="induction">
    <text evidence="11">By heat shock.</text>
</comment>
<comment type="function">
    <text evidence="11">ATP-dependent serine protease that mediates the selective degradation of mutant and abnormal proteins as well as certain short-lived regulatory proteins. Required for cellular homeostasis and for survival from DNA damage and developmental changes induced by stress. Degrades polypeptides processively to yield small peptide fragments that are 5 to 10 amino acids long. Binds to DNA in a double-stranded, site-specific manner.</text>
</comment>
<dbReference type="Gene3D" id="3.40.50.300">
    <property type="entry name" value="P-loop containing nucleotide triphosphate hydrolases"/>
    <property type="match status" value="1"/>
</dbReference>
<dbReference type="Pfam" id="PF22667">
    <property type="entry name" value="Lon_lid"/>
    <property type="match status" value="1"/>
</dbReference>
<evidence type="ECO:0000256" key="1">
    <source>
        <dbReference type="ARBA" id="ARBA00004127"/>
    </source>
</evidence>
<dbReference type="GO" id="GO:0043565">
    <property type="term" value="F:sequence-specific DNA binding"/>
    <property type="evidence" value="ECO:0007669"/>
    <property type="project" value="UniProtKB-UniRule"/>
</dbReference>
<dbReference type="InterPro" id="IPR008269">
    <property type="entry name" value="Lon_proteolytic"/>
</dbReference>
<dbReference type="GO" id="GO:0016887">
    <property type="term" value="F:ATP hydrolysis activity"/>
    <property type="evidence" value="ECO:0007669"/>
    <property type="project" value="UniProtKB-UniRule"/>
</dbReference>
<dbReference type="EC" id="3.4.21.53" evidence="11 12"/>
<feature type="active site" evidence="11 13">
    <location>
        <position position="724"/>
    </location>
</feature>
<dbReference type="SMART" id="SM00464">
    <property type="entry name" value="LON"/>
    <property type="match status" value="1"/>
</dbReference>
<dbReference type="PROSITE" id="PS51787">
    <property type="entry name" value="LON_N"/>
    <property type="match status" value="1"/>
</dbReference>
<gene>
    <name evidence="11" type="primary">lon</name>
    <name evidence="19" type="ORF">SAMN04488696_0785</name>
</gene>
<dbReference type="InterPro" id="IPR003111">
    <property type="entry name" value="Lon_prtase_N"/>
</dbReference>
<dbReference type="GO" id="GO:0012505">
    <property type="term" value="C:endomembrane system"/>
    <property type="evidence" value="ECO:0007669"/>
    <property type="project" value="UniProtKB-SubCell"/>
</dbReference>
<organism evidence="19 20">
    <name type="scientific">Methanolobus profundi</name>
    <dbReference type="NCBI Taxonomy" id="487685"/>
    <lineage>
        <taxon>Archaea</taxon>
        <taxon>Methanobacteriati</taxon>
        <taxon>Methanobacteriota</taxon>
        <taxon>Stenosarchaea group</taxon>
        <taxon>Methanomicrobia</taxon>
        <taxon>Methanosarcinales</taxon>
        <taxon>Methanosarcinaceae</taxon>
        <taxon>Methanolobus</taxon>
    </lineage>
</organism>
<comment type="similarity">
    <text evidence="11 12 15 16">Belongs to the peptidase S16 family.</text>
</comment>
<reference evidence="20" key="1">
    <citation type="submission" date="2016-10" db="EMBL/GenBank/DDBJ databases">
        <authorList>
            <person name="Varghese N."/>
            <person name="Submissions S."/>
        </authorList>
    </citation>
    <scope>NUCLEOTIDE SEQUENCE [LARGE SCALE GENOMIC DNA]</scope>
    <source>
        <strain evidence="20">Mob M</strain>
    </source>
</reference>
<dbReference type="InterPro" id="IPR015947">
    <property type="entry name" value="PUA-like_sf"/>
</dbReference>
<proteinExistence type="evidence at transcript level"/>
<dbReference type="RefSeq" id="WP_091933388.1">
    <property type="nucleotide sequence ID" value="NZ_FOUJ01000001.1"/>
</dbReference>
<evidence type="ECO:0000259" key="18">
    <source>
        <dbReference type="PROSITE" id="PS51787"/>
    </source>
</evidence>
<keyword evidence="6 11" id="KW-0378">Hydrolase</keyword>
<feature type="domain" description="Lon N-terminal" evidence="18">
    <location>
        <begin position="12"/>
        <end position="206"/>
    </location>
</feature>
<dbReference type="InterPro" id="IPR054594">
    <property type="entry name" value="Lon_lid"/>
</dbReference>
<dbReference type="Pfam" id="PF02190">
    <property type="entry name" value="LON_substr_bdg"/>
    <property type="match status" value="1"/>
</dbReference>
<protein>
    <recommendedName>
        <fullName evidence="11 12">Lon protease</fullName>
        <ecNumber evidence="11 12">3.4.21.53</ecNumber>
    </recommendedName>
    <alternativeName>
        <fullName evidence="11">ATP-dependent protease La</fullName>
    </alternativeName>
</protein>
<evidence type="ECO:0000256" key="8">
    <source>
        <dbReference type="ARBA" id="ARBA00022840"/>
    </source>
</evidence>
<feature type="active site" evidence="11 13">
    <location>
        <position position="681"/>
    </location>
</feature>
<evidence type="ECO:0000256" key="7">
    <source>
        <dbReference type="ARBA" id="ARBA00022825"/>
    </source>
</evidence>
<dbReference type="NCBIfam" id="TIGR00763">
    <property type="entry name" value="lon"/>
    <property type="match status" value="1"/>
</dbReference>
<keyword evidence="5 11" id="KW-0547">Nucleotide-binding</keyword>
<dbReference type="SUPFAM" id="SSF54211">
    <property type="entry name" value="Ribosomal protein S5 domain 2-like"/>
    <property type="match status" value="1"/>
</dbReference>
<evidence type="ECO:0000256" key="10">
    <source>
        <dbReference type="ARBA" id="ARBA00050665"/>
    </source>
</evidence>
<evidence type="ECO:0000256" key="3">
    <source>
        <dbReference type="ARBA" id="ARBA00022490"/>
    </source>
</evidence>
<dbReference type="InterPro" id="IPR003959">
    <property type="entry name" value="ATPase_AAA_core"/>
</dbReference>
<dbReference type="CDD" id="cd19500">
    <property type="entry name" value="RecA-like_Lon"/>
    <property type="match status" value="1"/>
</dbReference>
<keyword evidence="3 11" id="KW-0963">Cytoplasm</keyword>
<dbReference type="GO" id="GO:0034605">
    <property type="term" value="P:cellular response to heat"/>
    <property type="evidence" value="ECO:0007669"/>
    <property type="project" value="UniProtKB-UniRule"/>
</dbReference>
<evidence type="ECO:0000313" key="19">
    <source>
        <dbReference type="EMBL" id="SFM29286.1"/>
    </source>
</evidence>
<dbReference type="GO" id="GO:0005524">
    <property type="term" value="F:ATP binding"/>
    <property type="evidence" value="ECO:0007669"/>
    <property type="project" value="UniProtKB-UniRule"/>
</dbReference>
<dbReference type="Gene3D" id="1.20.58.1480">
    <property type="match status" value="1"/>
</dbReference>
<comment type="catalytic activity">
    <reaction evidence="10 11 12">
        <text>Hydrolysis of proteins in presence of ATP.</text>
        <dbReference type="EC" id="3.4.21.53"/>
    </reaction>
</comment>
<evidence type="ECO:0000256" key="14">
    <source>
        <dbReference type="PIRSR" id="PIRSR001174-2"/>
    </source>
</evidence>
<dbReference type="Pfam" id="PF05362">
    <property type="entry name" value="Lon_C"/>
    <property type="match status" value="1"/>
</dbReference>
<dbReference type="GO" id="GO:0005737">
    <property type="term" value="C:cytoplasm"/>
    <property type="evidence" value="ECO:0007669"/>
    <property type="project" value="UniProtKB-SubCell"/>
</dbReference>
<dbReference type="Proteomes" id="UP000198535">
    <property type="component" value="Unassembled WGS sequence"/>
</dbReference>
<keyword evidence="20" id="KW-1185">Reference proteome</keyword>
<comment type="subcellular location">
    <subcellularLocation>
        <location evidence="2 11 12">Cytoplasm</location>
    </subcellularLocation>
    <subcellularLocation>
        <location evidence="1">Endomembrane system</location>
        <topology evidence="1">Multi-pass membrane protein</topology>
    </subcellularLocation>
</comment>
<dbReference type="InterPro" id="IPR008268">
    <property type="entry name" value="Peptidase_S16_AS"/>
</dbReference>
<dbReference type="AlphaFoldDB" id="A0A1I4PNV0"/>
<feature type="binding site" evidence="11 14">
    <location>
        <begin position="358"/>
        <end position="365"/>
    </location>
    <ligand>
        <name>ATP</name>
        <dbReference type="ChEBI" id="CHEBI:30616"/>
    </ligand>
</feature>
<keyword evidence="4 11" id="KW-0645">Protease</keyword>
<dbReference type="InterPro" id="IPR020568">
    <property type="entry name" value="Ribosomal_Su5_D2-typ_SF"/>
</dbReference>
<dbReference type="InterPro" id="IPR027417">
    <property type="entry name" value="P-loop_NTPase"/>
</dbReference>
<evidence type="ECO:0000313" key="20">
    <source>
        <dbReference type="Proteomes" id="UP000198535"/>
    </source>
</evidence>
<evidence type="ECO:0000256" key="12">
    <source>
        <dbReference type="PIRNR" id="PIRNR001174"/>
    </source>
</evidence>
<dbReference type="PANTHER" id="PTHR10046">
    <property type="entry name" value="ATP DEPENDENT LON PROTEASE FAMILY MEMBER"/>
    <property type="match status" value="1"/>
</dbReference>
<dbReference type="PROSITE" id="PS01046">
    <property type="entry name" value="LON_SER"/>
    <property type="match status" value="1"/>
</dbReference>
<dbReference type="InterPro" id="IPR003593">
    <property type="entry name" value="AAA+_ATPase"/>
</dbReference>
<dbReference type="HAMAP" id="MF_01973">
    <property type="entry name" value="lon_bact"/>
    <property type="match status" value="1"/>
</dbReference>
<dbReference type="Gene3D" id="1.10.8.60">
    <property type="match status" value="1"/>
</dbReference>
<dbReference type="SUPFAM" id="SSF88697">
    <property type="entry name" value="PUA domain-like"/>
    <property type="match status" value="1"/>
</dbReference>
<dbReference type="PRINTS" id="PR00830">
    <property type="entry name" value="ENDOLAPTASE"/>
</dbReference>
<dbReference type="GO" id="GO:0006515">
    <property type="term" value="P:protein quality control for misfolded or incompletely synthesized proteins"/>
    <property type="evidence" value="ECO:0007669"/>
    <property type="project" value="UniProtKB-UniRule"/>
</dbReference>
<evidence type="ECO:0000256" key="9">
    <source>
        <dbReference type="ARBA" id="ARBA00023016"/>
    </source>
</evidence>
<evidence type="ECO:0000256" key="16">
    <source>
        <dbReference type="RuleBase" id="RU000591"/>
    </source>
</evidence>
<evidence type="ECO:0000259" key="17">
    <source>
        <dbReference type="PROSITE" id="PS51786"/>
    </source>
</evidence>
<dbReference type="Pfam" id="PF00004">
    <property type="entry name" value="AAA"/>
    <property type="match status" value="1"/>
</dbReference>
<evidence type="ECO:0000256" key="5">
    <source>
        <dbReference type="ARBA" id="ARBA00022741"/>
    </source>
</evidence>
<evidence type="ECO:0000256" key="4">
    <source>
        <dbReference type="ARBA" id="ARBA00022670"/>
    </source>
</evidence>
<dbReference type="InterPro" id="IPR027065">
    <property type="entry name" value="Lon_Prtase"/>
</dbReference>
<dbReference type="SMART" id="SM00382">
    <property type="entry name" value="AAA"/>
    <property type="match status" value="1"/>
</dbReference>
<dbReference type="InterPro" id="IPR004815">
    <property type="entry name" value="Lon_bac/euk-typ"/>
</dbReference>
<accession>A0A1I4PNV0</accession>
<dbReference type="STRING" id="487685.SAMN04488696_0785"/>
<keyword evidence="8 11" id="KW-0067">ATP-binding</keyword>
<dbReference type="GO" id="GO:0004176">
    <property type="term" value="F:ATP-dependent peptidase activity"/>
    <property type="evidence" value="ECO:0007669"/>
    <property type="project" value="UniProtKB-UniRule"/>
</dbReference>
<dbReference type="OrthoDB" id="45425at2157"/>
<dbReference type="EMBL" id="FOUJ01000001">
    <property type="protein sequence ID" value="SFM29286.1"/>
    <property type="molecule type" value="Genomic_DNA"/>
</dbReference>
<evidence type="ECO:0000256" key="2">
    <source>
        <dbReference type="ARBA" id="ARBA00004496"/>
    </source>
</evidence>
<feature type="domain" description="Lon proteolytic" evidence="17">
    <location>
        <begin position="595"/>
        <end position="775"/>
    </location>
</feature>
<dbReference type="InterPro" id="IPR014721">
    <property type="entry name" value="Ribsml_uS5_D2-typ_fold_subgr"/>
</dbReference>
<evidence type="ECO:0000256" key="11">
    <source>
        <dbReference type="HAMAP-Rule" id="MF_01973"/>
    </source>
</evidence>